<organism evidence="2 3">
    <name type="scientific">Saguinus oedipus</name>
    <name type="common">Cotton-top tamarin</name>
    <name type="synonym">Oedipomidas oedipus</name>
    <dbReference type="NCBI Taxonomy" id="9490"/>
    <lineage>
        <taxon>Eukaryota</taxon>
        <taxon>Metazoa</taxon>
        <taxon>Chordata</taxon>
        <taxon>Craniata</taxon>
        <taxon>Vertebrata</taxon>
        <taxon>Euteleostomi</taxon>
        <taxon>Mammalia</taxon>
        <taxon>Eutheria</taxon>
        <taxon>Euarchontoglires</taxon>
        <taxon>Primates</taxon>
        <taxon>Haplorrhini</taxon>
        <taxon>Platyrrhini</taxon>
        <taxon>Cebidae</taxon>
        <taxon>Callitrichinae</taxon>
        <taxon>Saguinus</taxon>
    </lineage>
</organism>
<reference evidence="2 3" key="1">
    <citation type="submission" date="2023-05" db="EMBL/GenBank/DDBJ databases">
        <title>B98-5 Cell Line De Novo Hybrid Assembly: An Optical Mapping Approach.</title>
        <authorList>
            <person name="Kananen K."/>
            <person name="Auerbach J.A."/>
            <person name="Kautto E."/>
            <person name="Blachly J.S."/>
        </authorList>
    </citation>
    <scope>NUCLEOTIDE SEQUENCE [LARGE SCALE GENOMIC DNA]</scope>
    <source>
        <strain evidence="2">B95-8</strain>
        <tissue evidence="2">Cell line</tissue>
    </source>
</reference>
<feature type="region of interest" description="Disordered" evidence="1">
    <location>
        <begin position="102"/>
        <end position="130"/>
    </location>
</feature>
<accession>A0ABQ9VR56</accession>
<sequence>MATTGPEFMYFTSPGKNGRSFRWTRVGKRRSLAPGVYSTPCCPLRRVGRWRPAGRKPNAECESRSPRFTFPRASVPTASEKGRRAQAAGKRILVGAKWTRKGNSDQLLPGEKNTEPAAAGEGATGASYPEELHGHKAEPLLLEALNDLAHQAALHAVRLDGDEGTLEVGHGPAGREVQSGPGLVRSRGRRPRGRHRARLPHRARPQGHVASQALPPRSGPASLCGARRPAGLTRQGNLPLRPWAGPAGNRGPPTDPRPRKRIRKPEESPGDAPPSLTGKLAGPGGGAAVPEQRAGATTTPVAGGGGGARGGARGGHTPKGRAAQPAGTPHPPGRMRPYNAVPTPSRGAPSPGRDRDRFRDRK</sequence>
<name>A0ABQ9VR56_SAGOE</name>
<feature type="compositionally biased region" description="Basic residues" evidence="1">
    <location>
        <begin position="186"/>
        <end position="205"/>
    </location>
</feature>
<evidence type="ECO:0000256" key="1">
    <source>
        <dbReference type="SAM" id="MobiDB-lite"/>
    </source>
</evidence>
<proteinExistence type="predicted"/>
<feature type="compositionally biased region" description="Low complexity" evidence="1">
    <location>
        <begin position="115"/>
        <end position="126"/>
    </location>
</feature>
<gene>
    <name evidence="2" type="ORF">P7K49_011401</name>
</gene>
<dbReference type="Proteomes" id="UP001266305">
    <property type="component" value="Unassembled WGS sequence"/>
</dbReference>
<evidence type="ECO:0000313" key="2">
    <source>
        <dbReference type="EMBL" id="KAK2111655.1"/>
    </source>
</evidence>
<dbReference type="EMBL" id="JASSZA010000005">
    <property type="protein sequence ID" value="KAK2111655.1"/>
    <property type="molecule type" value="Genomic_DNA"/>
</dbReference>
<protein>
    <submittedName>
        <fullName evidence="2">Uncharacterized protein</fullName>
    </submittedName>
</protein>
<evidence type="ECO:0000313" key="3">
    <source>
        <dbReference type="Proteomes" id="UP001266305"/>
    </source>
</evidence>
<feature type="compositionally biased region" description="Gly residues" evidence="1">
    <location>
        <begin position="302"/>
        <end position="314"/>
    </location>
</feature>
<comment type="caution">
    <text evidence="2">The sequence shown here is derived from an EMBL/GenBank/DDBJ whole genome shotgun (WGS) entry which is preliminary data.</text>
</comment>
<feature type="region of interest" description="Disordered" evidence="1">
    <location>
        <begin position="165"/>
        <end position="362"/>
    </location>
</feature>
<keyword evidence="3" id="KW-1185">Reference proteome</keyword>
<feature type="compositionally biased region" description="Basic and acidic residues" evidence="1">
    <location>
        <begin position="352"/>
        <end position="362"/>
    </location>
</feature>